<evidence type="ECO:0000259" key="9">
    <source>
        <dbReference type="Pfam" id="PF02729"/>
    </source>
</evidence>
<dbReference type="HAMAP" id="MF_01109">
    <property type="entry name" value="OTCase"/>
    <property type="match status" value="1"/>
</dbReference>
<dbReference type="NCBIfam" id="NF001986">
    <property type="entry name" value="PRK00779.1"/>
    <property type="match status" value="1"/>
</dbReference>
<dbReference type="GO" id="GO:0042450">
    <property type="term" value="P:L-arginine biosynthetic process via ornithine"/>
    <property type="evidence" value="ECO:0007669"/>
    <property type="project" value="UniProtKB-UniRule"/>
</dbReference>
<dbReference type="InterPro" id="IPR036901">
    <property type="entry name" value="Asp/Orn_carbamoylTrfase_sf"/>
</dbReference>
<keyword evidence="5 7" id="KW-0808">Transferase</keyword>
<keyword evidence="4 7" id="KW-0963">Cytoplasm</keyword>
<dbReference type="SUPFAM" id="SSF53671">
    <property type="entry name" value="Aspartate/ornithine carbamoyltransferase"/>
    <property type="match status" value="1"/>
</dbReference>
<dbReference type="GO" id="GO:0005737">
    <property type="term" value="C:cytoplasm"/>
    <property type="evidence" value="ECO:0007669"/>
    <property type="project" value="UniProtKB-SubCell"/>
</dbReference>
<feature type="binding site" evidence="7">
    <location>
        <position position="166"/>
    </location>
    <ligand>
        <name>L-ornithine</name>
        <dbReference type="ChEBI" id="CHEBI:46911"/>
    </ligand>
</feature>
<accession>A0A0R1MHN9</accession>
<feature type="binding site" evidence="7">
    <location>
        <position position="83"/>
    </location>
    <ligand>
        <name>carbamoyl phosphate</name>
        <dbReference type="ChEBI" id="CHEBI:58228"/>
    </ligand>
</feature>
<dbReference type="FunFam" id="3.40.50.1370:FF:000008">
    <property type="entry name" value="Ornithine carbamoyltransferase"/>
    <property type="match status" value="1"/>
</dbReference>
<comment type="subcellular location">
    <subcellularLocation>
        <location evidence="1 7">Cytoplasm</location>
    </subcellularLocation>
</comment>
<dbReference type="Gene3D" id="3.40.50.1370">
    <property type="entry name" value="Aspartate/ornithine carbamoyltransferase"/>
    <property type="match status" value="2"/>
</dbReference>
<evidence type="ECO:0000256" key="3">
    <source>
        <dbReference type="ARBA" id="ARBA00013007"/>
    </source>
</evidence>
<feature type="binding site" evidence="7">
    <location>
        <position position="107"/>
    </location>
    <ligand>
        <name>carbamoyl phosphate</name>
        <dbReference type="ChEBI" id="CHEBI:58228"/>
    </ligand>
</feature>
<dbReference type="InterPro" id="IPR006131">
    <property type="entry name" value="Asp_carbamoyltransf_Asp/Orn-bd"/>
</dbReference>
<feature type="binding site" evidence="7">
    <location>
        <begin position="271"/>
        <end position="272"/>
    </location>
    <ligand>
        <name>carbamoyl phosphate</name>
        <dbReference type="ChEBI" id="CHEBI:58228"/>
    </ligand>
</feature>
<comment type="catalytic activity">
    <reaction evidence="6 7">
        <text>carbamoyl phosphate + L-ornithine = L-citrulline + phosphate + H(+)</text>
        <dbReference type="Rhea" id="RHEA:19513"/>
        <dbReference type="ChEBI" id="CHEBI:15378"/>
        <dbReference type="ChEBI" id="CHEBI:43474"/>
        <dbReference type="ChEBI" id="CHEBI:46911"/>
        <dbReference type="ChEBI" id="CHEBI:57743"/>
        <dbReference type="ChEBI" id="CHEBI:58228"/>
        <dbReference type="EC" id="2.1.3.3"/>
    </reaction>
</comment>
<dbReference type="InterPro" id="IPR006132">
    <property type="entry name" value="Asp/Orn_carbamoyltranf_P-bd"/>
</dbReference>
<dbReference type="EMBL" id="AZEH01000025">
    <property type="protein sequence ID" value="KRL05428.1"/>
    <property type="molecule type" value="Genomic_DNA"/>
</dbReference>
<feature type="domain" description="Aspartate/ornithine carbamoyltransferase carbamoyl-P binding" evidence="9">
    <location>
        <begin position="7"/>
        <end position="147"/>
    </location>
</feature>
<name>A0A0R1MHN9_9LACO</name>
<evidence type="ECO:0000256" key="7">
    <source>
        <dbReference type="HAMAP-Rule" id="MF_01109"/>
    </source>
</evidence>
<feature type="binding site" evidence="7">
    <location>
        <begin position="134"/>
        <end position="137"/>
    </location>
    <ligand>
        <name>carbamoyl phosphate</name>
        <dbReference type="ChEBI" id="CHEBI:58228"/>
    </ligand>
</feature>
<reference evidence="10 11" key="1">
    <citation type="journal article" date="2015" name="Genome Announc.">
        <title>Expanding the biotechnology potential of lactobacilli through comparative genomics of 213 strains and associated genera.</title>
        <authorList>
            <person name="Sun Z."/>
            <person name="Harris H.M."/>
            <person name="McCann A."/>
            <person name="Guo C."/>
            <person name="Argimon S."/>
            <person name="Zhang W."/>
            <person name="Yang X."/>
            <person name="Jeffery I.B."/>
            <person name="Cooney J.C."/>
            <person name="Kagawa T.F."/>
            <person name="Liu W."/>
            <person name="Song Y."/>
            <person name="Salvetti E."/>
            <person name="Wrobel A."/>
            <person name="Rasinkangas P."/>
            <person name="Parkhill J."/>
            <person name="Rea M.C."/>
            <person name="O'Sullivan O."/>
            <person name="Ritari J."/>
            <person name="Douillard F.P."/>
            <person name="Paul Ross R."/>
            <person name="Yang R."/>
            <person name="Briner A.E."/>
            <person name="Felis G.E."/>
            <person name="de Vos W.M."/>
            <person name="Barrangou R."/>
            <person name="Klaenhammer T.R."/>
            <person name="Caufield P.W."/>
            <person name="Cui Y."/>
            <person name="Zhang H."/>
            <person name="O'Toole P.W."/>
        </authorList>
    </citation>
    <scope>NUCLEOTIDE SEQUENCE [LARGE SCALE GENOMIC DNA]</scope>
    <source>
        <strain evidence="10 11">DSM 19972</strain>
    </source>
</reference>
<feature type="binding site" evidence="7">
    <location>
        <position position="316"/>
    </location>
    <ligand>
        <name>carbamoyl phosphate</name>
        <dbReference type="ChEBI" id="CHEBI:58228"/>
    </ligand>
</feature>
<comment type="similarity">
    <text evidence="2 7">Belongs to the aspartate/ornithine carbamoyltransferase superfamily. OTCase family.</text>
</comment>
<dbReference type="NCBIfam" id="TIGR00658">
    <property type="entry name" value="orni_carb_tr"/>
    <property type="match status" value="1"/>
</dbReference>
<dbReference type="GO" id="GO:0016597">
    <property type="term" value="F:amino acid binding"/>
    <property type="evidence" value="ECO:0007669"/>
    <property type="project" value="InterPro"/>
</dbReference>
<dbReference type="STRING" id="1423777.FD46_GL000840"/>
<evidence type="ECO:0000313" key="10">
    <source>
        <dbReference type="EMBL" id="KRL05428.1"/>
    </source>
</evidence>
<dbReference type="PROSITE" id="PS00097">
    <property type="entry name" value="CARBAMOYLTRANSFERASE"/>
    <property type="match status" value="1"/>
</dbReference>
<dbReference type="PRINTS" id="PR00102">
    <property type="entry name" value="OTCASE"/>
</dbReference>
<evidence type="ECO:0000256" key="6">
    <source>
        <dbReference type="ARBA" id="ARBA00048772"/>
    </source>
</evidence>
<evidence type="ECO:0000256" key="4">
    <source>
        <dbReference type="ARBA" id="ARBA00022490"/>
    </source>
</evidence>
<evidence type="ECO:0000313" key="11">
    <source>
        <dbReference type="Proteomes" id="UP000051686"/>
    </source>
</evidence>
<comment type="caution">
    <text evidence="10">The sequence shown here is derived from an EMBL/GenBank/DDBJ whole genome shotgun (WGS) entry which is preliminary data.</text>
</comment>
<keyword evidence="11" id="KW-1185">Reference proteome</keyword>
<gene>
    <name evidence="10" type="ORF">FD46_GL000840</name>
</gene>
<evidence type="ECO:0000256" key="5">
    <source>
        <dbReference type="ARBA" id="ARBA00022679"/>
    </source>
</evidence>
<dbReference type="Pfam" id="PF02729">
    <property type="entry name" value="OTCace_N"/>
    <property type="match status" value="1"/>
</dbReference>
<dbReference type="EC" id="2.1.3.3" evidence="3 7"/>
<feature type="binding site" evidence="7">
    <location>
        <begin position="234"/>
        <end position="235"/>
    </location>
    <ligand>
        <name>L-ornithine</name>
        <dbReference type="ChEBI" id="CHEBI:46911"/>
    </ligand>
</feature>
<dbReference type="GO" id="GO:0019240">
    <property type="term" value="P:citrulline biosynthetic process"/>
    <property type="evidence" value="ECO:0007669"/>
    <property type="project" value="TreeGrafter"/>
</dbReference>
<evidence type="ECO:0000256" key="2">
    <source>
        <dbReference type="ARBA" id="ARBA00007805"/>
    </source>
</evidence>
<dbReference type="PATRIC" id="fig|1423777.3.peg.863"/>
<feature type="binding site" evidence="7">
    <location>
        <position position="230"/>
    </location>
    <ligand>
        <name>L-ornithine</name>
        <dbReference type="ChEBI" id="CHEBI:46911"/>
    </ligand>
</feature>
<sequence>MNHFLGKSFLKENDFSAAELNYLIDFAIHLKKLKKNHLPHQYLLGQNIALLFEKPSTRTRSAFTVAANDLGAHPEFLGKQDIQFGTKESVADTAAVLGGMFDGIEFRGFKQETVAKLAEKSGVPVWNGLTDEWHPTQMIADFMTLKESFGKLKGLTLTYIGDGRNNVANSLLVTGAILGVNIHIAAPKKLQPQAEIQKIAAKEAEKSGAQIKITDDLLAAVKNADALYTDVWISMGEKVDVGERIKLLLPFQINKKLLQQTGKAKTIIMHCLPALHDNHTVIGKKLTTQYQLAALEITDEVFNGPQSVVFQEAENRMHAIKAIMAATLGTLFIPDSIFA</sequence>
<dbReference type="PANTHER" id="PTHR45753:SF1">
    <property type="entry name" value="ORNITHINE CARBAMOYLTRANSFERASE, CATABOLIC"/>
    <property type="match status" value="1"/>
</dbReference>
<proteinExistence type="inferred from homology"/>
<dbReference type="InterPro" id="IPR002292">
    <property type="entry name" value="Orn/put_carbamltrans"/>
</dbReference>
<feature type="binding site" evidence="7">
    <location>
        <begin position="56"/>
        <end position="59"/>
    </location>
    <ligand>
        <name>carbamoyl phosphate</name>
        <dbReference type="ChEBI" id="CHEBI:58228"/>
    </ligand>
</feature>
<dbReference type="InterPro" id="IPR024904">
    <property type="entry name" value="OTCase_ArgI"/>
</dbReference>
<dbReference type="Pfam" id="PF00185">
    <property type="entry name" value="OTCace"/>
    <property type="match status" value="1"/>
</dbReference>
<dbReference type="PANTHER" id="PTHR45753">
    <property type="entry name" value="ORNITHINE CARBAMOYLTRANSFERASE, MITOCHONDRIAL"/>
    <property type="match status" value="1"/>
</dbReference>
<evidence type="ECO:0000256" key="1">
    <source>
        <dbReference type="ARBA" id="ARBA00004496"/>
    </source>
</evidence>
<dbReference type="PRINTS" id="PR00100">
    <property type="entry name" value="AOTCASE"/>
</dbReference>
<dbReference type="Proteomes" id="UP000051686">
    <property type="component" value="Unassembled WGS sequence"/>
</dbReference>
<dbReference type="GO" id="GO:0004585">
    <property type="term" value="F:ornithine carbamoyltransferase activity"/>
    <property type="evidence" value="ECO:0007669"/>
    <property type="project" value="UniProtKB-UniRule"/>
</dbReference>
<dbReference type="OrthoDB" id="9802587at2"/>
<dbReference type="InterPro" id="IPR006130">
    <property type="entry name" value="Asp/Orn_carbamoylTrfase"/>
</dbReference>
<dbReference type="AlphaFoldDB" id="A0A0R1MHN9"/>
<organism evidence="10 11">
    <name type="scientific">Liquorilactobacillus oeni DSM 19972</name>
    <dbReference type="NCBI Taxonomy" id="1423777"/>
    <lineage>
        <taxon>Bacteria</taxon>
        <taxon>Bacillati</taxon>
        <taxon>Bacillota</taxon>
        <taxon>Bacilli</taxon>
        <taxon>Lactobacillales</taxon>
        <taxon>Lactobacillaceae</taxon>
        <taxon>Liquorilactobacillus</taxon>
    </lineage>
</organism>
<protein>
    <recommendedName>
        <fullName evidence="3 7">Ornithine carbamoyltransferase</fullName>
        <shortName evidence="7">OTCase</shortName>
        <ecNumber evidence="3 7">2.1.3.3</ecNumber>
    </recommendedName>
</protein>
<feature type="domain" description="Aspartate/ornithine carbamoyltransferase Asp/Orn-binding" evidence="8">
    <location>
        <begin position="153"/>
        <end position="326"/>
    </location>
</feature>
<evidence type="ECO:0000259" key="8">
    <source>
        <dbReference type="Pfam" id="PF00185"/>
    </source>
</evidence>
<dbReference type="RefSeq" id="WP_057895773.1">
    <property type="nucleotide sequence ID" value="NZ_AZEH01000025.1"/>
</dbReference>